<comment type="caution">
    <text evidence="1">The sequence shown here is derived from an EMBL/GenBank/DDBJ whole genome shotgun (WGS) entry which is preliminary data.</text>
</comment>
<dbReference type="EMBL" id="JACXVP010000004">
    <property type="protein sequence ID" value="KAG5609241.1"/>
    <property type="molecule type" value="Genomic_DNA"/>
</dbReference>
<evidence type="ECO:0000313" key="1">
    <source>
        <dbReference type="EMBL" id="KAG5609241.1"/>
    </source>
</evidence>
<evidence type="ECO:0000313" key="2">
    <source>
        <dbReference type="Proteomes" id="UP000824120"/>
    </source>
</evidence>
<sequence>MGSFASFTHSVQLRCWTVRGHVSCWIEILRERRRRTCRGGSGIDVCISCMYFGGFGEKEMVWEYVGHNWELLIAIILGC</sequence>
<protein>
    <submittedName>
        <fullName evidence="1">Uncharacterized protein</fullName>
    </submittedName>
</protein>
<name>A0A9J5Z8N8_SOLCO</name>
<proteinExistence type="predicted"/>
<dbReference type="Proteomes" id="UP000824120">
    <property type="component" value="Chromosome 4"/>
</dbReference>
<reference evidence="1 2" key="1">
    <citation type="submission" date="2020-09" db="EMBL/GenBank/DDBJ databases">
        <title>De no assembly of potato wild relative species, Solanum commersonii.</title>
        <authorList>
            <person name="Cho K."/>
        </authorList>
    </citation>
    <scope>NUCLEOTIDE SEQUENCE [LARGE SCALE GENOMIC DNA]</scope>
    <source>
        <strain evidence="1">LZ3.2</strain>
        <tissue evidence="1">Leaf</tissue>
    </source>
</reference>
<dbReference type="AlphaFoldDB" id="A0A9J5Z8N8"/>
<keyword evidence="2" id="KW-1185">Reference proteome</keyword>
<gene>
    <name evidence="1" type="ORF">H5410_020522</name>
</gene>
<organism evidence="1 2">
    <name type="scientific">Solanum commersonii</name>
    <name type="common">Commerson's wild potato</name>
    <name type="synonym">Commerson's nightshade</name>
    <dbReference type="NCBI Taxonomy" id="4109"/>
    <lineage>
        <taxon>Eukaryota</taxon>
        <taxon>Viridiplantae</taxon>
        <taxon>Streptophyta</taxon>
        <taxon>Embryophyta</taxon>
        <taxon>Tracheophyta</taxon>
        <taxon>Spermatophyta</taxon>
        <taxon>Magnoliopsida</taxon>
        <taxon>eudicotyledons</taxon>
        <taxon>Gunneridae</taxon>
        <taxon>Pentapetalae</taxon>
        <taxon>asterids</taxon>
        <taxon>lamiids</taxon>
        <taxon>Solanales</taxon>
        <taxon>Solanaceae</taxon>
        <taxon>Solanoideae</taxon>
        <taxon>Solaneae</taxon>
        <taxon>Solanum</taxon>
    </lineage>
</organism>
<accession>A0A9J5Z8N8</accession>